<evidence type="ECO:0000313" key="2">
    <source>
        <dbReference type="EMBL" id="EGG05509.1"/>
    </source>
</evidence>
<dbReference type="HOGENOM" id="CLU_2250703_0_0_1"/>
<dbReference type="RefSeq" id="XP_007411431.1">
    <property type="nucleotide sequence ID" value="XM_007411369.1"/>
</dbReference>
<name>F4RQI0_MELLP</name>
<organism evidence="3">
    <name type="scientific">Melampsora larici-populina (strain 98AG31 / pathotype 3-4-7)</name>
    <name type="common">Poplar leaf rust fungus</name>
    <dbReference type="NCBI Taxonomy" id="747676"/>
    <lineage>
        <taxon>Eukaryota</taxon>
        <taxon>Fungi</taxon>
        <taxon>Dikarya</taxon>
        <taxon>Basidiomycota</taxon>
        <taxon>Pucciniomycotina</taxon>
        <taxon>Pucciniomycetes</taxon>
        <taxon>Pucciniales</taxon>
        <taxon>Melampsoraceae</taxon>
        <taxon>Melampsora</taxon>
    </lineage>
</organism>
<sequence length="104" mass="12220">MNKLTSYLVLSFQMRFYMYNDSRVIEINERVENQTKADKKIVEVGHVAYSMSHRIAIQAAEDGQDEHTLILGLILFQTVHLISIFAYDLLIFMFLSWLGWVSFR</sequence>
<feature type="transmembrane region" description="Helical" evidence="1">
    <location>
        <begin position="81"/>
        <end position="103"/>
    </location>
</feature>
<dbReference type="STRING" id="747676.F4RQI0"/>
<dbReference type="Proteomes" id="UP000001072">
    <property type="component" value="Unassembled WGS sequence"/>
</dbReference>
<keyword evidence="1" id="KW-0472">Membrane</keyword>
<dbReference type="AlphaFoldDB" id="F4RQI0"/>
<dbReference type="VEuPathDB" id="FungiDB:MELLADRAFT_72124"/>
<dbReference type="InParanoid" id="F4RQI0"/>
<keyword evidence="1" id="KW-1133">Transmembrane helix</keyword>
<keyword evidence="3" id="KW-1185">Reference proteome</keyword>
<evidence type="ECO:0000256" key="1">
    <source>
        <dbReference type="SAM" id="Phobius"/>
    </source>
</evidence>
<protein>
    <submittedName>
        <fullName evidence="2">Uncharacterized protein</fullName>
    </submittedName>
</protein>
<accession>F4RQI0</accession>
<dbReference type="KEGG" id="mlr:MELLADRAFT_72124"/>
<gene>
    <name evidence="2" type="ORF">MELLADRAFT_72124</name>
</gene>
<reference evidence="3" key="1">
    <citation type="journal article" date="2011" name="Proc. Natl. Acad. Sci. U.S.A.">
        <title>Obligate biotrophy features unraveled by the genomic analysis of rust fungi.</title>
        <authorList>
            <person name="Duplessis S."/>
            <person name="Cuomo C.A."/>
            <person name="Lin Y.-C."/>
            <person name="Aerts A."/>
            <person name="Tisserant E."/>
            <person name="Veneault-Fourrey C."/>
            <person name="Joly D.L."/>
            <person name="Hacquard S."/>
            <person name="Amselem J."/>
            <person name="Cantarel B.L."/>
            <person name="Chiu R."/>
            <person name="Coutinho P.M."/>
            <person name="Feau N."/>
            <person name="Field M."/>
            <person name="Frey P."/>
            <person name="Gelhaye E."/>
            <person name="Goldberg J."/>
            <person name="Grabherr M.G."/>
            <person name="Kodira C.D."/>
            <person name="Kohler A."/>
            <person name="Kuees U."/>
            <person name="Lindquist E.A."/>
            <person name="Lucas S.M."/>
            <person name="Mago R."/>
            <person name="Mauceli E."/>
            <person name="Morin E."/>
            <person name="Murat C."/>
            <person name="Pangilinan J.L."/>
            <person name="Park R."/>
            <person name="Pearson M."/>
            <person name="Quesneville H."/>
            <person name="Rouhier N."/>
            <person name="Sakthikumar S."/>
            <person name="Salamov A.A."/>
            <person name="Schmutz J."/>
            <person name="Selles B."/>
            <person name="Shapiro H."/>
            <person name="Tanguay P."/>
            <person name="Tuskan G.A."/>
            <person name="Henrissat B."/>
            <person name="Van de Peer Y."/>
            <person name="Rouze P."/>
            <person name="Ellis J.G."/>
            <person name="Dodds P.N."/>
            <person name="Schein J.E."/>
            <person name="Zhong S."/>
            <person name="Hamelin R.C."/>
            <person name="Grigoriev I.V."/>
            <person name="Szabo L.J."/>
            <person name="Martin F."/>
        </authorList>
    </citation>
    <scope>NUCLEOTIDE SEQUENCE [LARGE SCALE GENOMIC DNA]</scope>
    <source>
        <strain evidence="3">98AG31 / pathotype 3-4-7</strain>
    </source>
</reference>
<keyword evidence="1" id="KW-0812">Transmembrane</keyword>
<evidence type="ECO:0000313" key="3">
    <source>
        <dbReference type="Proteomes" id="UP000001072"/>
    </source>
</evidence>
<dbReference type="EMBL" id="GL883113">
    <property type="protein sequence ID" value="EGG05509.1"/>
    <property type="molecule type" value="Genomic_DNA"/>
</dbReference>
<proteinExistence type="predicted"/>
<dbReference type="GeneID" id="18932017"/>